<evidence type="ECO:0000259" key="10">
    <source>
        <dbReference type="PROSITE" id="PS50109"/>
    </source>
</evidence>
<evidence type="ECO:0000256" key="7">
    <source>
        <dbReference type="ARBA" id="ARBA00022840"/>
    </source>
</evidence>
<dbReference type="SMART" id="SM00388">
    <property type="entry name" value="HisKA"/>
    <property type="match status" value="1"/>
</dbReference>
<evidence type="ECO:0000256" key="9">
    <source>
        <dbReference type="SAM" id="Phobius"/>
    </source>
</evidence>
<dbReference type="GO" id="GO:0005524">
    <property type="term" value="F:ATP binding"/>
    <property type="evidence" value="ECO:0007669"/>
    <property type="project" value="UniProtKB-KW"/>
</dbReference>
<keyword evidence="9" id="KW-0472">Membrane</keyword>
<feature type="transmembrane region" description="Helical" evidence="9">
    <location>
        <begin position="192"/>
        <end position="212"/>
    </location>
</feature>
<dbReference type="InterPro" id="IPR005467">
    <property type="entry name" value="His_kinase_dom"/>
</dbReference>
<evidence type="ECO:0000256" key="4">
    <source>
        <dbReference type="ARBA" id="ARBA00022679"/>
    </source>
</evidence>
<keyword evidence="5" id="KW-0547">Nucleotide-binding</keyword>
<feature type="transmembrane region" description="Helical" evidence="9">
    <location>
        <begin position="153"/>
        <end position="171"/>
    </location>
</feature>
<dbReference type="AlphaFoldDB" id="A0A4Z0W686"/>
<dbReference type="EC" id="2.7.13.3" evidence="2"/>
<dbReference type="PRINTS" id="PR00344">
    <property type="entry name" value="BCTRLSENSOR"/>
</dbReference>
<dbReference type="EMBL" id="SRMF01000003">
    <property type="protein sequence ID" value="TGG93304.1"/>
    <property type="molecule type" value="Genomic_DNA"/>
</dbReference>
<comment type="catalytic activity">
    <reaction evidence="1">
        <text>ATP + protein L-histidine = ADP + protein N-phospho-L-histidine.</text>
        <dbReference type="EC" id="2.7.13.3"/>
    </reaction>
</comment>
<keyword evidence="8" id="KW-0902">Two-component regulatory system</keyword>
<dbReference type="InterPro" id="IPR036890">
    <property type="entry name" value="HATPase_C_sf"/>
</dbReference>
<feature type="transmembrane region" description="Helical" evidence="9">
    <location>
        <begin position="97"/>
        <end position="114"/>
    </location>
</feature>
<dbReference type="PANTHER" id="PTHR43065">
    <property type="entry name" value="SENSOR HISTIDINE KINASE"/>
    <property type="match status" value="1"/>
</dbReference>
<dbReference type="Gene3D" id="1.10.287.130">
    <property type="match status" value="1"/>
</dbReference>
<evidence type="ECO:0000256" key="5">
    <source>
        <dbReference type="ARBA" id="ARBA00022741"/>
    </source>
</evidence>
<keyword evidence="9" id="KW-0812">Transmembrane</keyword>
<reference evidence="11 12" key="1">
    <citation type="submission" date="2019-04" db="EMBL/GenBank/DDBJ databases">
        <title>Natronospirillum operosus gen. nov., sp. nov., a haloalkaliphilic satellite isolated from decaying biomass of laboratory culture of cyanobacterium Geitlerinema sp. and proposal of Natronospirillaceae fam. nov. and Saccharospirillaceae fam. nov.</title>
        <authorList>
            <person name="Kevbrin V."/>
            <person name="Boltyanskaya Y."/>
            <person name="Koziaeva V."/>
            <person name="Grouzdev D.S."/>
            <person name="Park M."/>
            <person name="Cho J."/>
        </authorList>
    </citation>
    <scope>NUCLEOTIDE SEQUENCE [LARGE SCALE GENOMIC DNA]</scope>
    <source>
        <strain evidence="11 12">G-116</strain>
    </source>
</reference>
<evidence type="ECO:0000256" key="8">
    <source>
        <dbReference type="ARBA" id="ARBA00023012"/>
    </source>
</evidence>
<gene>
    <name evidence="11" type="ORF">E4656_09615</name>
</gene>
<name>A0A4Z0W686_9GAMM</name>
<dbReference type="Pfam" id="PF02518">
    <property type="entry name" value="HATPase_c"/>
    <property type="match status" value="1"/>
</dbReference>
<dbReference type="PROSITE" id="PS50109">
    <property type="entry name" value="HIS_KIN"/>
    <property type="match status" value="1"/>
</dbReference>
<dbReference type="Gene3D" id="3.30.565.10">
    <property type="entry name" value="Histidine kinase-like ATPase, C-terminal domain"/>
    <property type="match status" value="1"/>
</dbReference>
<dbReference type="Proteomes" id="UP000297475">
    <property type="component" value="Unassembled WGS sequence"/>
</dbReference>
<organism evidence="11 12">
    <name type="scientific">Natronospirillum operosum</name>
    <dbReference type="NCBI Taxonomy" id="2759953"/>
    <lineage>
        <taxon>Bacteria</taxon>
        <taxon>Pseudomonadati</taxon>
        <taxon>Pseudomonadota</taxon>
        <taxon>Gammaproteobacteria</taxon>
        <taxon>Oceanospirillales</taxon>
        <taxon>Natronospirillaceae</taxon>
        <taxon>Natronospirillum</taxon>
    </lineage>
</organism>
<dbReference type="SUPFAM" id="SSF47384">
    <property type="entry name" value="Homodimeric domain of signal transducing histidine kinase"/>
    <property type="match status" value="1"/>
</dbReference>
<feature type="transmembrane region" description="Helical" evidence="9">
    <location>
        <begin position="121"/>
        <end position="141"/>
    </location>
</feature>
<dbReference type="PANTHER" id="PTHR43065:SF10">
    <property type="entry name" value="PEROXIDE STRESS-ACTIVATED HISTIDINE KINASE MAK3"/>
    <property type="match status" value="1"/>
</dbReference>
<evidence type="ECO:0000256" key="1">
    <source>
        <dbReference type="ARBA" id="ARBA00000085"/>
    </source>
</evidence>
<dbReference type="InterPro" id="IPR004358">
    <property type="entry name" value="Sig_transdc_His_kin-like_C"/>
</dbReference>
<evidence type="ECO:0000256" key="2">
    <source>
        <dbReference type="ARBA" id="ARBA00012438"/>
    </source>
</evidence>
<dbReference type="InterPro" id="IPR036097">
    <property type="entry name" value="HisK_dim/P_sf"/>
</dbReference>
<dbReference type="OrthoDB" id="9810730at2"/>
<feature type="transmembrane region" description="Helical" evidence="9">
    <location>
        <begin position="49"/>
        <end position="68"/>
    </location>
</feature>
<dbReference type="SUPFAM" id="SSF55874">
    <property type="entry name" value="ATPase domain of HSP90 chaperone/DNA topoisomerase II/histidine kinase"/>
    <property type="match status" value="1"/>
</dbReference>
<dbReference type="SMART" id="SM00387">
    <property type="entry name" value="HATPase_c"/>
    <property type="match status" value="1"/>
</dbReference>
<sequence>MPPHAGQPERTAAGMTRPFWLWPGALNSRDGLLLVLLGMAAFVGNYFPLPLMFGVDLLLGTVFVFFLLLRYRLLVALLVSLPAFAATWMIWHHPWTAFLMVVELVLLGALLARFPRREPPLLVALLWVPWLTAITLLYYYFQMRLPWPDATLLAFKQGINSIIAMALAVMLNIALPRTDRRGNRARLGAHEVIYYLPSMLAALIMVIVLVVLSQTQMNNLRQDFEDRLVQSRDTLVDQTRVALQQLEQDMEHIESQCFSADRPPDSSAGCVQILLPFSLWDQVYVLTRGDIWQMFDRTGMALRPMTDLGDRLDKLHQRADLTAGFRLNGSDLHYFVPHSESPDVWVGGAVRLTEYAAQIWFTGRDGAQRQTWYHEGAPVVTSGQALSTWLQEDDYQRVADAVEVVHLVPERPWSNKLQRWAESVYVLEADLADLGLSLPGRVRFELNPRQEQLYLYRLYALILGIALAFLLLVQLISLVIARWLVSPVTRLMNIAQEVPQRISQAPANWPWPPPPPVREIETLQQSLRAMSELLHEQYLRDQDRQSELEQEVAAARAQVKAQEEVLAHQARRAAMGEMVSNIAHQWRQPLNSLRLLQTNLREAYEGGELTPEMLYQNLDKSEQLIQNMNQTVRDFLTFFRPDKAAEPFRLRPVVQDAMQIMRGTLDDCPLELTAVLESDVQVKGYPNELIQVLLVLMQNSREIIEHRQVVPGHIDLHLTADEQFGRVMVTDNGGGVPVDILDHLFDPYFTTRSDGTGIGLYMARSIVEGQMQGHIRVENLGPPERPDGARFTISLPLWQPPEQPHRTG</sequence>
<feature type="transmembrane region" description="Helical" evidence="9">
    <location>
        <begin position="458"/>
        <end position="485"/>
    </location>
</feature>
<keyword evidence="7" id="KW-0067">ATP-binding</keyword>
<proteinExistence type="predicted"/>
<evidence type="ECO:0000256" key="6">
    <source>
        <dbReference type="ARBA" id="ARBA00022777"/>
    </source>
</evidence>
<evidence type="ECO:0000313" key="11">
    <source>
        <dbReference type="EMBL" id="TGG93304.1"/>
    </source>
</evidence>
<keyword evidence="6 11" id="KW-0418">Kinase</keyword>
<accession>A0A4Z0W686</accession>
<keyword evidence="3" id="KW-0597">Phosphoprotein</keyword>
<evidence type="ECO:0000313" key="12">
    <source>
        <dbReference type="Proteomes" id="UP000297475"/>
    </source>
</evidence>
<dbReference type="InterPro" id="IPR003661">
    <property type="entry name" value="HisK_dim/P_dom"/>
</dbReference>
<dbReference type="CDD" id="cd00082">
    <property type="entry name" value="HisKA"/>
    <property type="match status" value="1"/>
</dbReference>
<dbReference type="InterPro" id="IPR003594">
    <property type="entry name" value="HATPase_dom"/>
</dbReference>
<keyword evidence="12" id="KW-1185">Reference proteome</keyword>
<keyword evidence="9" id="KW-1133">Transmembrane helix</keyword>
<feature type="domain" description="Histidine kinase" evidence="10">
    <location>
        <begin position="581"/>
        <end position="799"/>
    </location>
</feature>
<dbReference type="Gene3D" id="6.10.340.10">
    <property type="match status" value="1"/>
</dbReference>
<evidence type="ECO:0000256" key="3">
    <source>
        <dbReference type="ARBA" id="ARBA00022553"/>
    </source>
</evidence>
<protein>
    <recommendedName>
        <fullName evidence="2">histidine kinase</fullName>
        <ecNumber evidence="2">2.7.13.3</ecNumber>
    </recommendedName>
</protein>
<keyword evidence="4" id="KW-0808">Transferase</keyword>
<dbReference type="Pfam" id="PF00512">
    <property type="entry name" value="HisKA"/>
    <property type="match status" value="1"/>
</dbReference>
<dbReference type="GO" id="GO:0000155">
    <property type="term" value="F:phosphorelay sensor kinase activity"/>
    <property type="evidence" value="ECO:0007669"/>
    <property type="project" value="InterPro"/>
</dbReference>
<feature type="transmembrane region" description="Helical" evidence="9">
    <location>
        <begin position="73"/>
        <end position="91"/>
    </location>
</feature>
<comment type="caution">
    <text evidence="11">The sequence shown here is derived from an EMBL/GenBank/DDBJ whole genome shotgun (WGS) entry which is preliminary data.</text>
</comment>